<evidence type="ECO:0000256" key="3">
    <source>
        <dbReference type="ARBA" id="ARBA00022723"/>
    </source>
</evidence>
<sequence>MTPCDDPDRPASRSTVTIPTGPEDLSHPIRSIRAVSFPLDRPGNVAGAPPGASGAPGASRALGGARADSDACPGALRLHDAADGPLARVRIPGGRITGIQMAALRALAEEYGDGHVELTSRANLQLRALRGIAATRLAERFAAAGVLPSATHELVRNIAGSPLLEDAAQVTALDEALCADPVLATLPGRFLFAIDDGTGDVAHSADVAALPRQALPGMTVLFAGRDVGLRVRSDQVVGALLAAGHAFLTLAAQDVGAGRRRPWRVRELADGPARMAAHIAAALGVPLGEPDPHLTRPVLREPIGVVPRPDARVAVGALVPLGRLGGDALRALESAETLVVTPWRGVVVPGLPADRAATWMRKLAGAGLETAAGSRWTGVTSCAGLPGCAKALADVRADADATTLPGAALPVHWVGCARGCGSPQGPHVRVEATGSGYLVHRAPVNDFTADGSVPVAEVAALVAAVRKG</sequence>
<evidence type="ECO:0000256" key="5">
    <source>
        <dbReference type="ARBA" id="ARBA00023004"/>
    </source>
</evidence>
<evidence type="ECO:0000256" key="7">
    <source>
        <dbReference type="SAM" id="MobiDB-lite"/>
    </source>
</evidence>
<evidence type="ECO:0000256" key="6">
    <source>
        <dbReference type="ARBA" id="ARBA00023014"/>
    </source>
</evidence>
<dbReference type="GO" id="GO:0046872">
    <property type="term" value="F:metal ion binding"/>
    <property type="evidence" value="ECO:0007669"/>
    <property type="project" value="UniProtKB-KW"/>
</dbReference>
<evidence type="ECO:0000313" key="10">
    <source>
        <dbReference type="Proteomes" id="UP000271683"/>
    </source>
</evidence>
<reference evidence="9 10" key="1">
    <citation type="submission" date="2018-11" db="EMBL/GenBank/DDBJ databases">
        <title>Sequencing the genomes of 1000 actinobacteria strains.</title>
        <authorList>
            <person name="Klenk H.-P."/>
        </authorList>
    </citation>
    <scope>NUCLEOTIDE SEQUENCE [LARGE SCALE GENOMIC DNA]</scope>
    <source>
        <strain evidence="9 10">DSM 43634</strain>
    </source>
</reference>
<evidence type="ECO:0000313" key="9">
    <source>
        <dbReference type="EMBL" id="ROP32851.1"/>
    </source>
</evidence>
<evidence type="ECO:0000259" key="8">
    <source>
        <dbReference type="Pfam" id="PF03460"/>
    </source>
</evidence>
<dbReference type="Gene3D" id="3.30.413.10">
    <property type="entry name" value="Sulfite Reductase Hemoprotein, domain 1"/>
    <property type="match status" value="1"/>
</dbReference>
<gene>
    <name evidence="9" type="ORF">EDD30_5803</name>
</gene>
<protein>
    <submittedName>
        <fullName evidence="9">Precorrin-3B synthase</fullName>
    </submittedName>
</protein>
<dbReference type="InterPro" id="IPR036136">
    <property type="entry name" value="Nit/Sulf_reduc_fer-like_dom_sf"/>
</dbReference>
<comment type="caution">
    <text evidence="9">The sequence shown here is derived from an EMBL/GenBank/DDBJ whole genome shotgun (WGS) entry which is preliminary data.</text>
</comment>
<evidence type="ECO:0000256" key="2">
    <source>
        <dbReference type="ARBA" id="ARBA00022617"/>
    </source>
</evidence>
<evidence type="ECO:0000256" key="4">
    <source>
        <dbReference type="ARBA" id="ARBA00023002"/>
    </source>
</evidence>
<dbReference type="Proteomes" id="UP000271683">
    <property type="component" value="Unassembled WGS sequence"/>
</dbReference>
<feature type="region of interest" description="Disordered" evidence="7">
    <location>
        <begin position="1"/>
        <end position="28"/>
    </location>
</feature>
<dbReference type="SUPFAM" id="SSF55124">
    <property type="entry name" value="Nitrite/Sulfite reductase N-terminal domain-like"/>
    <property type="match status" value="2"/>
</dbReference>
<feature type="compositionally biased region" description="Low complexity" evidence="7">
    <location>
        <begin position="46"/>
        <end position="66"/>
    </location>
</feature>
<feature type="region of interest" description="Disordered" evidence="7">
    <location>
        <begin position="40"/>
        <end position="66"/>
    </location>
</feature>
<dbReference type="SUPFAM" id="SSF56014">
    <property type="entry name" value="Nitrite and sulphite reductase 4Fe-4S domain-like"/>
    <property type="match status" value="1"/>
</dbReference>
<feature type="domain" description="Nitrite/Sulfite reductase ferredoxin-like" evidence="8">
    <location>
        <begin position="87"/>
        <end position="142"/>
    </location>
</feature>
<feature type="compositionally biased region" description="Basic and acidic residues" evidence="7">
    <location>
        <begin position="1"/>
        <end position="11"/>
    </location>
</feature>
<keyword evidence="3" id="KW-0479">Metal-binding</keyword>
<dbReference type="GO" id="GO:0051539">
    <property type="term" value="F:4 iron, 4 sulfur cluster binding"/>
    <property type="evidence" value="ECO:0007669"/>
    <property type="project" value="UniProtKB-KW"/>
</dbReference>
<dbReference type="InterPro" id="IPR045854">
    <property type="entry name" value="NO2/SO3_Rdtase_4Fe4S_sf"/>
</dbReference>
<proteinExistence type="predicted"/>
<dbReference type="Gene3D" id="3.90.480.10">
    <property type="entry name" value="Sulfite Reductase Hemoprotein,Domain 2"/>
    <property type="match status" value="1"/>
</dbReference>
<keyword evidence="1" id="KW-0004">4Fe-4S</keyword>
<dbReference type="InterPro" id="IPR051329">
    <property type="entry name" value="NIR_SIR_4Fe-4S"/>
</dbReference>
<keyword evidence="4" id="KW-0560">Oxidoreductase</keyword>
<dbReference type="PANTHER" id="PTHR32439">
    <property type="entry name" value="FERREDOXIN--NITRITE REDUCTASE, CHLOROPLASTIC"/>
    <property type="match status" value="1"/>
</dbReference>
<dbReference type="GO" id="GO:0016491">
    <property type="term" value="F:oxidoreductase activity"/>
    <property type="evidence" value="ECO:0007669"/>
    <property type="project" value="UniProtKB-KW"/>
</dbReference>
<dbReference type="InterPro" id="IPR005117">
    <property type="entry name" value="NiRdtase/SiRdtase_haem-b_fer"/>
</dbReference>
<keyword evidence="2" id="KW-0349">Heme</keyword>
<dbReference type="AlphaFoldDB" id="A0A3N1GRJ2"/>
<dbReference type="PANTHER" id="PTHR32439:SF9">
    <property type="entry name" value="BLR3264 PROTEIN"/>
    <property type="match status" value="1"/>
</dbReference>
<dbReference type="Pfam" id="PF03460">
    <property type="entry name" value="NIR_SIR_ferr"/>
    <property type="match status" value="1"/>
</dbReference>
<keyword evidence="6" id="KW-0411">Iron-sulfur</keyword>
<name>A0A3N1GRJ2_9ACTN</name>
<organism evidence="9 10">
    <name type="scientific">Couchioplanes caeruleus</name>
    <dbReference type="NCBI Taxonomy" id="56438"/>
    <lineage>
        <taxon>Bacteria</taxon>
        <taxon>Bacillati</taxon>
        <taxon>Actinomycetota</taxon>
        <taxon>Actinomycetes</taxon>
        <taxon>Micromonosporales</taxon>
        <taxon>Micromonosporaceae</taxon>
        <taxon>Couchioplanes</taxon>
    </lineage>
</organism>
<dbReference type="EMBL" id="RJKL01000001">
    <property type="protein sequence ID" value="ROP32851.1"/>
    <property type="molecule type" value="Genomic_DNA"/>
</dbReference>
<evidence type="ECO:0000256" key="1">
    <source>
        <dbReference type="ARBA" id="ARBA00022485"/>
    </source>
</evidence>
<accession>A0A3N1GRJ2</accession>
<keyword evidence="5" id="KW-0408">Iron</keyword>